<reference evidence="1" key="1">
    <citation type="submission" date="2022-10" db="EMBL/GenBank/DDBJ databases">
        <title>Characterization and whole genome sequencing of a new Roseateles species, isolated from fresh water.</title>
        <authorList>
            <person name="Guliayeva D.Y."/>
            <person name="Akhremchuk A.E."/>
            <person name="Sikolenko M.A."/>
            <person name="Valentovich L.N."/>
            <person name="Sidarenka A.V."/>
        </authorList>
    </citation>
    <scope>NUCLEOTIDE SEQUENCE</scope>
    <source>
        <strain evidence="1">BIM B-1768</strain>
    </source>
</reference>
<evidence type="ECO:0000313" key="1">
    <source>
        <dbReference type="EMBL" id="UXH77811.1"/>
    </source>
</evidence>
<proteinExistence type="predicted"/>
<name>A0ABY6B0U4_9BURK</name>
<evidence type="ECO:0000313" key="2">
    <source>
        <dbReference type="Proteomes" id="UP001064933"/>
    </source>
</evidence>
<gene>
    <name evidence="1" type="ORF">N4261_23010</name>
</gene>
<protein>
    <submittedName>
        <fullName evidence="1">Uncharacterized protein</fullName>
    </submittedName>
</protein>
<dbReference type="Proteomes" id="UP001064933">
    <property type="component" value="Chromosome"/>
</dbReference>
<organism evidence="1 2">
    <name type="scientific">Roseateles amylovorans</name>
    <dbReference type="NCBI Taxonomy" id="2978473"/>
    <lineage>
        <taxon>Bacteria</taxon>
        <taxon>Pseudomonadati</taxon>
        <taxon>Pseudomonadota</taxon>
        <taxon>Betaproteobacteria</taxon>
        <taxon>Burkholderiales</taxon>
        <taxon>Sphaerotilaceae</taxon>
        <taxon>Roseateles</taxon>
    </lineage>
</organism>
<sequence>MRFDKQAFKASVQPISADESRANLAALVAPCEGDVRFVTVECEFDEEVSELSSRATQRAGDPRMCA</sequence>
<dbReference type="RefSeq" id="WP_261757566.1">
    <property type="nucleotide sequence ID" value="NZ_CP104562.2"/>
</dbReference>
<accession>A0ABY6B0U4</accession>
<dbReference type="EMBL" id="CP104562">
    <property type="protein sequence ID" value="UXH77811.1"/>
    <property type="molecule type" value="Genomic_DNA"/>
</dbReference>
<keyword evidence="2" id="KW-1185">Reference proteome</keyword>